<proteinExistence type="inferred from homology"/>
<dbReference type="SUPFAM" id="SSF46785">
    <property type="entry name" value="Winged helix' DNA-binding domain"/>
    <property type="match status" value="1"/>
</dbReference>
<dbReference type="PANTHER" id="PTHR33202">
    <property type="entry name" value="ZINC UPTAKE REGULATION PROTEIN"/>
    <property type="match status" value="1"/>
</dbReference>
<evidence type="ECO:0000256" key="7">
    <source>
        <dbReference type="PIRSR" id="PIRSR602481-1"/>
    </source>
</evidence>
<feature type="binding site" evidence="7">
    <location>
        <position position="100"/>
    </location>
    <ligand>
        <name>Zn(2+)</name>
        <dbReference type="ChEBI" id="CHEBI:29105"/>
    </ligand>
</feature>
<protein>
    <submittedName>
        <fullName evidence="8">Fur family transcriptional regulator</fullName>
    </submittedName>
</protein>
<dbReference type="Proteomes" id="UP000236199">
    <property type="component" value="Unassembled WGS sequence"/>
</dbReference>
<keyword evidence="4" id="KW-0805">Transcription regulation</keyword>
<dbReference type="InterPro" id="IPR043135">
    <property type="entry name" value="Fur_C"/>
</dbReference>
<evidence type="ECO:0000256" key="6">
    <source>
        <dbReference type="ARBA" id="ARBA00023163"/>
    </source>
</evidence>
<comment type="cofactor">
    <cofactor evidence="7">
        <name>Zn(2+)</name>
        <dbReference type="ChEBI" id="CHEBI:29105"/>
    </cofactor>
    <text evidence="7">Binds 1 zinc ion per subunit.</text>
</comment>
<evidence type="ECO:0000256" key="4">
    <source>
        <dbReference type="ARBA" id="ARBA00023015"/>
    </source>
</evidence>
<evidence type="ECO:0000256" key="1">
    <source>
        <dbReference type="ARBA" id="ARBA00007957"/>
    </source>
</evidence>
<keyword evidence="2" id="KW-0678">Repressor</keyword>
<dbReference type="Pfam" id="PF01475">
    <property type="entry name" value="FUR"/>
    <property type="match status" value="1"/>
</dbReference>
<feature type="binding site" evidence="7">
    <location>
        <position position="149"/>
    </location>
    <ligand>
        <name>Zn(2+)</name>
        <dbReference type="ChEBI" id="CHEBI:29105"/>
    </ligand>
</feature>
<accession>A0A2K1PG74</accession>
<evidence type="ECO:0000256" key="3">
    <source>
        <dbReference type="ARBA" id="ARBA00022833"/>
    </source>
</evidence>
<dbReference type="Gene3D" id="3.30.1490.190">
    <property type="match status" value="1"/>
</dbReference>
<comment type="similarity">
    <text evidence="1">Belongs to the Fur family.</text>
</comment>
<dbReference type="GO" id="GO:0008270">
    <property type="term" value="F:zinc ion binding"/>
    <property type="evidence" value="ECO:0007669"/>
    <property type="project" value="TreeGrafter"/>
</dbReference>
<organism evidence="8 9">
    <name type="scientific">Petrotoga miotherma DSM 10691</name>
    <dbReference type="NCBI Taxonomy" id="1434326"/>
    <lineage>
        <taxon>Bacteria</taxon>
        <taxon>Thermotogati</taxon>
        <taxon>Thermotogota</taxon>
        <taxon>Thermotogae</taxon>
        <taxon>Petrotogales</taxon>
        <taxon>Petrotogaceae</taxon>
        <taxon>Petrotoga</taxon>
    </lineage>
</organism>
<dbReference type="CDD" id="cd07153">
    <property type="entry name" value="Fur_like"/>
    <property type="match status" value="1"/>
</dbReference>
<dbReference type="PANTHER" id="PTHR33202:SF8">
    <property type="entry name" value="PEROXIDE-RESPONSIVE REPRESSOR PERR"/>
    <property type="match status" value="1"/>
</dbReference>
<feature type="binding site" evidence="7">
    <location>
        <position position="146"/>
    </location>
    <ligand>
        <name>Zn(2+)</name>
        <dbReference type="ChEBI" id="CHEBI:29105"/>
    </ligand>
</feature>
<evidence type="ECO:0000256" key="2">
    <source>
        <dbReference type="ARBA" id="ARBA00022491"/>
    </source>
</evidence>
<dbReference type="GO" id="GO:0000976">
    <property type="term" value="F:transcription cis-regulatory region binding"/>
    <property type="evidence" value="ECO:0007669"/>
    <property type="project" value="TreeGrafter"/>
</dbReference>
<feature type="binding site" evidence="7">
    <location>
        <position position="97"/>
    </location>
    <ligand>
        <name>Zn(2+)</name>
        <dbReference type="ChEBI" id="CHEBI:29105"/>
    </ligand>
</feature>
<keyword evidence="5" id="KW-0238">DNA-binding</keyword>
<dbReference type="InterPro" id="IPR036390">
    <property type="entry name" value="WH_DNA-bd_sf"/>
</dbReference>
<dbReference type="InterPro" id="IPR002481">
    <property type="entry name" value="FUR"/>
</dbReference>
<keyword evidence="6" id="KW-0804">Transcription</keyword>
<dbReference type="GO" id="GO:1900376">
    <property type="term" value="P:regulation of secondary metabolite biosynthetic process"/>
    <property type="evidence" value="ECO:0007669"/>
    <property type="project" value="TreeGrafter"/>
</dbReference>
<reference evidence="8 9" key="1">
    <citation type="submission" date="2013-12" db="EMBL/GenBank/DDBJ databases">
        <title>Comparative genomics of Petrotoga isolates.</title>
        <authorList>
            <person name="Nesbo C.L."/>
            <person name="Charchuk R."/>
            <person name="Chow K."/>
        </authorList>
    </citation>
    <scope>NUCLEOTIDE SEQUENCE [LARGE SCALE GENOMIC DNA]</scope>
    <source>
        <strain evidence="8 9">DSM 10691</strain>
    </source>
</reference>
<gene>
    <name evidence="8" type="ORF">X928_02075</name>
</gene>
<keyword evidence="9" id="KW-1185">Reference proteome</keyword>
<keyword evidence="3 7" id="KW-0862">Zinc</keyword>
<evidence type="ECO:0000256" key="5">
    <source>
        <dbReference type="ARBA" id="ARBA00023125"/>
    </source>
</evidence>
<dbReference type="AlphaFoldDB" id="A0A2K1PG74"/>
<dbReference type="Gene3D" id="1.10.10.10">
    <property type="entry name" value="Winged helix-like DNA-binding domain superfamily/Winged helix DNA-binding domain"/>
    <property type="match status" value="1"/>
</dbReference>
<dbReference type="GO" id="GO:0045892">
    <property type="term" value="P:negative regulation of DNA-templated transcription"/>
    <property type="evidence" value="ECO:0007669"/>
    <property type="project" value="TreeGrafter"/>
</dbReference>
<dbReference type="GO" id="GO:0003700">
    <property type="term" value="F:DNA-binding transcription factor activity"/>
    <property type="evidence" value="ECO:0007669"/>
    <property type="project" value="InterPro"/>
</dbReference>
<dbReference type="InterPro" id="IPR036388">
    <property type="entry name" value="WH-like_DNA-bd_sf"/>
</dbReference>
<sequence>MEVKYDKNSIIKILKNKKIKVTPNRFKVAFELFNCDEHPSIDELHQKLVKNNDNRISFTSVYNIVKLFENAGLVKEILIENKIHYDSNITPHAHFICKKCGRIQDIELDKLDFLDEKKLLNFKTFTEEDLKNNKIDSVEINFYGICGECLKEENSEA</sequence>
<keyword evidence="7" id="KW-0479">Metal-binding</keyword>
<dbReference type="EMBL" id="AZRM01000010">
    <property type="protein sequence ID" value="PNS01793.1"/>
    <property type="molecule type" value="Genomic_DNA"/>
</dbReference>
<comment type="caution">
    <text evidence="8">The sequence shown here is derived from an EMBL/GenBank/DDBJ whole genome shotgun (WGS) entry which is preliminary data.</text>
</comment>
<evidence type="ECO:0000313" key="9">
    <source>
        <dbReference type="Proteomes" id="UP000236199"/>
    </source>
</evidence>
<dbReference type="RefSeq" id="WP_169926268.1">
    <property type="nucleotide sequence ID" value="NZ_AZRM01000010.1"/>
</dbReference>
<name>A0A2K1PG74_9BACT</name>
<evidence type="ECO:0000313" key="8">
    <source>
        <dbReference type="EMBL" id="PNS01793.1"/>
    </source>
</evidence>